<evidence type="ECO:0000256" key="4">
    <source>
        <dbReference type="ARBA" id="ARBA00022723"/>
    </source>
</evidence>
<dbReference type="HOGENOM" id="CLU_244817_0_0_1"/>
<comment type="cofactor">
    <cofactor evidence="1">
        <name>Zn(2+)</name>
        <dbReference type="ChEBI" id="CHEBI:29105"/>
    </cofactor>
</comment>
<dbReference type="GO" id="GO:0016485">
    <property type="term" value="P:protein processing"/>
    <property type="evidence" value="ECO:0007669"/>
    <property type="project" value="TreeGrafter"/>
</dbReference>
<dbReference type="CDD" id="cd08662">
    <property type="entry name" value="M13"/>
    <property type="match status" value="1"/>
</dbReference>
<evidence type="ECO:0000256" key="8">
    <source>
        <dbReference type="SAM" id="MobiDB-lite"/>
    </source>
</evidence>
<evidence type="ECO:0000256" key="5">
    <source>
        <dbReference type="ARBA" id="ARBA00022801"/>
    </source>
</evidence>
<protein>
    <submittedName>
        <fullName evidence="12">Endothelin-converting enzyme 1</fullName>
    </submittedName>
</protein>
<evidence type="ECO:0000259" key="11">
    <source>
        <dbReference type="Pfam" id="PF05649"/>
    </source>
</evidence>
<dbReference type="GO" id="GO:0046872">
    <property type="term" value="F:metal ion binding"/>
    <property type="evidence" value="ECO:0007669"/>
    <property type="project" value="UniProtKB-KW"/>
</dbReference>
<sequence>MTLSEHPQLRAFAFGKLEKPTLLGPFDSLRPYLRGARAPERLDDWLYSDAPQLAVHVVVLKDVTFVTITFIHLLMDAMGFTALLKGWSAVLRGREDQIPPIVDAGEDPLTTIHQTTPASKYVLADRLLKGWGFFVFVIQYIFELLWWRKDEERFIFVPGKYLKELRDSALVELNESPSQAAETSFISESDVLLSWWTRIFIKALNPSPNKPITILNVFDIRGVLAEIGLLPSPDTALIANVTWPTVILATAGEIVSKPISYLASRIRHAINTHRTPEQVQAIAAGQREAKEKTGQPAIYGDVGAFLFACSNWHRGKLFQIDFSPAVVKANPSQSERANLPGRPLLVFVTGKFVGFSPRNSLAVMGKDADGNWWMKNVLRTSLWSAVKEQLFLIIRVGLFVLLYEKRQLSQRDMAVHIFVAEDSDGDSWLEVVEGSPGPSMQNSIASLRGAAEDKVDSRRRTTSWVEDDTWVSDFEDYGDTKRDSNAGKDESPAGVEAESIPPSDCTEHESQLVTNHPSTPNPAVTEFDQKFRLDRPEVGDITRHFNDVQMLATVQPRRGLYYRLWLCWMYRMEWSQIEHTVQNAPDYIIQVLNYLFGLRNHPFWTASDKSCLEIWKWWDQQNADVEVDSDKTMRRGESSKDPLATHTRHRGYELPPSSQDEHQYSTFYGRIIGIDSIRPDSSTTLQLHEYTSVTPWQVSDDLSFVTRTYKAVVSPHSDQTGQGVIPFPTWIQWMHQVNLHQPSSKQWAGHDIWPSSSSSALPLTPNPASPSVALKNIGGVAYARTLTQKLTTTGCYRDLVAFQTSSYEAINYIDEKHEITGTSVGTNHRPRWVGNSAYVSKFRTVARWVIMTASVVTLALYHLYPVLESNPTADVTASPDLCLEPECIHAASEILYNLDPHYQDIDPCVDFDQYTCGGWRDRHDMRPDQGSIFAGTLMAENAQMRLRHILEAPEAPGEQTLSSADKDNFKKLKSAYDACINVDALKKRGSQPLEEILGNIENIYSLQGKGSDKNLTDALLYLMQTDVSALTDFSISPDDRDPDNVVIFVTPPRRIGLPSREYYNDTKVVDDYTSLASKLFGIFNFFYLQNNELVSSPQLAKNVILLEKRLADATPDTQAQEDVTQYYNPYTLEEAGSLIPEISFEHILTELSPKDFKTDRLIIGSPSYLKEVSNIIRSTPRDVIHAFFKFKAIQRYYSDIEDPKVTPLREFNNRLAGKDPQATQDRWRKCINDLDSGIGWILSRFYVLDAFPEESKELGDQIISDIKEQFVYVLDGTKWMSSEVRQLGKQKVANIIQKIGYPTRSPDLMDAEDVKNYYGSLDISGDKFFENSVRMSKFEFKRMWAQLGQPTNRDEWGMTAPTVNAYYNPPGNEIVFPAGIMQPPTFYGPKAPLYLAYGAFGAVSGHELSHAFDSTGRHYDQIGNYTNWWDDKTVEAFEERAQCFVDQYSNFTVPGPDPDSKPLHVNGRLTLGENIADAGGLSASFHAWKKRDSSHADKALPGLENFTKEQLFFISYSNWWCSKTTKEAAVQAIYTDPHAPKPARILIGHDGKLERIPGSFPVSTQGACMQIMYRHSNASFIQYQSSFP</sequence>
<keyword evidence="9" id="KW-1133">Transmembrane helix</keyword>
<dbReference type="InterPro" id="IPR018497">
    <property type="entry name" value="Peptidase_M13_C"/>
</dbReference>
<dbReference type="Pfam" id="PF02458">
    <property type="entry name" value="Transferase"/>
    <property type="match status" value="1"/>
</dbReference>
<feature type="region of interest" description="Disordered" evidence="8">
    <location>
        <begin position="476"/>
        <end position="524"/>
    </location>
</feature>
<evidence type="ECO:0000259" key="10">
    <source>
        <dbReference type="Pfam" id="PF01431"/>
    </source>
</evidence>
<dbReference type="PRINTS" id="PR00786">
    <property type="entry name" value="NEPRILYSIN"/>
</dbReference>
<keyword evidence="4" id="KW-0479">Metal-binding</keyword>
<evidence type="ECO:0000313" key="12">
    <source>
        <dbReference type="EMBL" id="KFX52604.1"/>
    </source>
</evidence>
<evidence type="ECO:0000256" key="2">
    <source>
        <dbReference type="ARBA" id="ARBA00007357"/>
    </source>
</evidence>
<dbReference type="PANTHER" id="PTHR11733:SF167">
    <property type="entry name" value="FI17812P1-RELATED"/>
    <property type="match status" value="1"/>
</dbReference>
<dbReference type="GO" id="GO:0005886">
    <property type="term" value="C:plasma membrane"/>
    <property type="evidence" value="ECO:0007669"/>
    <property type="project" value="TreeGrafter"/>
</dbReference>
<keyword evidence="7" id="KW-0482">Metalloprotease</keyword>
<dbReference type="Gene3D" id="3.30.559.10">
    <property type="entry name" value="Chloramphenicol acetyltransferase-like domain"/>
    <property type="match status" value="2"/>
</dbReference>
<feature type="compositionally biased region" description="Polar residues" evidence="8">
    <location>
        <begin position="511"/>
        <end position="522"/>
    </location>
</feature>
<dbReference type="Gene3D" id="1.10.1380.10">
    <property type="entry name" value="Neutral endopeptidase , domain2"/>
    <property type="match status" value="1"/>
</dbReference>
<feature type="compositionally biased region" description="Basic and acidic residues" evidence="8">
    <location>
        <begin position="478"/>
        <end position="491"/>
    </location>
</feature>
<evidence type="ECO:0000256" key="6">
    <source>
        <dbReference type="ARBA" id="ARBA00022833"/>
    </source>
</evidence>
<evidence type="ECO:0000256" key="1">
    <source>
        <dbReference type="ARBA" id="ARBA00001947"/>
    </source>
</evidence>
<dbReference type="GO" id="GO:0004222">
    <property type="term" value="F:metalloendopeptidase activity"/>
    <property type="evidence" value="ECO:0007669"/>
    <property type="project" value="InterPro"/>
</dbReference>
<feature type="compositionally biased region" description="Basic and acidic residues" evidence="8">
    <location>
        <begin position="630"/>
        <end position="640"/>
    </location>
</feature>
<feature type="compositionally biased region" description="Basic and acidic residues" evidence="8">
    <location>
        <begin position="450"/>
        <end position="459"/>
    </location>
</feature>
<dbReference type="Pfam" id="PF05649">
    <property type="entry name" value="Peptidase_M13_N"/>
    <property type="match status" value="1"/>
</dbReference>
<feature type="transmembrane region" description="Helical" evidence="9">
    <location>
        <begin position="127"/>
        <end position="147"/>
    </location>
</feature>
<dbReference type="PANTHER" id="PTHR11733">
    <property type="entry name" value="ZINC METALLOPROTEASE FAMILY M13 NEPRILYSIN-RELATED"/>
    <property type="match status" value="1"/>
</dbReference>
<keyword evidence="5" id="KW-0378">Hydrolase</keyword>
<feature type="region of interest" description="Disordered" evidence="8">
    <location>
        <begin position="433"/>
        <end position="459"/>
    </location>
</feature>
<evidence type="ECO:0000256" key="9">
    <source>
        <dbReference type="SAM" id="Phobius"/>
    </source>
</evidence>
<dbReference type="InterPro" id="IPR008753">
    <property type="entry name" value="Peptidase_M13_N"/>
</dbReference>
<keyword evidence="9" id="KW-0812">Transmembrane</keyword>
<keyword evidence="9" id="KW-0472">Membrane</keyword>
<dbReference type="EMBL" id="JPOX01000002">
    <property type="protein sequence ID" value="KFX52604.1"/>
    <property type="molecule type" value="Genomic_DNA"/>
</dbReference>
<comment type="caution">
    <text evidence="12">The sequence shown here is derived from an EMBL/GenBank/DDBJ whole genome shotgun (WGS) entry which is preliminary data.</text>
</comment>
<gene>
    <name evidence="12" type="ORF">GQ26_0020500</name>
</gene>
<dbReference type="SUPFAM" id="SSF55486">
    <property type="entry name" value="Metalloproteases ('zincins'), catalytic domain"/>
    <property type="match status" value="1"/>
</dbReference>
<organism evidence="12">
    <name type="scientific">Talaromyces marneffei PM1</name>
    <dbReference type="NCBI Taxonomy" id="1077442"/>
    <lineage>
        <taxon>Eukaryota</taxon>
        <taxon>Fungi</taxon>
        <taxon>Dikarya</taxon>
        <taxon>Ascomycota</taxon>
        <taxon>Pezizomycotina</taxon>
        <taxon>Eurotiomycetes</taxon>
        <taxon>Eurotiomycetidae</taxon>
        <taxon>Eurotiales</taxon>
        <taxon>Trichocomaceae</taxon>
        <taxon>Talaromyces</taxon>
        <taxon>Talaromyces sect. Talaromyces</taxon>
    </lineage>
</organism>
<dbReference type="Gene3D" id="3.40.390.10">
    <property type="entry name" value="Collagenase (Catalytic Domain)"/>
    <property type="match status" value="1"/>
</dbReference>
<feature type="domain" description="Peptidase M13 N-terminal" evidence="11">
    <location>
        <begin position="907"/>
        <end position="1302"/>
    </location>
</feature>
<evidence type="ECO:0000256" key="3">
    <source>
        <dbReference type="ARBA" id="ARBA00022670"/>
    </source>
</evidence>
<name>A0A093VRI3_TALMA</name>
<feature type="domain" description="Peptidase M13 C-terminal" evidence="10">
    <location>
        <begin position="1364"/>
        <end position="1545"/>
    </location>
</feature>
<feature type="region of interest" description="Disordered" evidence="8">
    <location>
        <begin position="630"/>
        <end position="661"/>
    </location>
</feature>
<keyword evidence="3" id="KW-0645">Protease</keyword>
<dbReference type="InterPro" id="IPR000718">
    <property type="entry name" value="Peptidase_M13"/>
</dbReference>
<comment type="similarity">
    <text evidence="2">Belongs to the peptidase M13 family.</text>
</comment>
<feature type="transmembrane region" description="Helical" evidence="9">
    <location>
        <begin position="63"/>
        <end position="84"/>
    </location>
</feature>
<evidence type="ECO:0000256" key="7">
    <source>
        <dbReference type="ARBA" id="ARBA00023049"/>
    </source>
</evidence>
<reference evidence="12" key="1">
    <citation type="journal article" date="2014" name="PLoS Genet.">
        <title>Signature Gene Expression Reveals Novel Clues to the Molecular Mechanisms of Dimorphic Transition in Penicillium marneffei.</title>
        <authorList>
            <person name="Yang E."/>
            <person name="Wang G."/>
            <person name="Cai J."/>
            <person name="Woo P.C."/>
            <person name="Lau S.K."/>
            <person name="Yuen K.-Y."/>
            <person name="Chow W.-N."/>
            <person name="Lin X."/>
        </authorList>
    </citation>
    <scope>NUCLEOTIDE SEQUENCE [LARGE SCALE GENOMIC DNA]</scope>
    <source>
        <strain evidence="12">PM1</strain>
    </source>
</reference>
<dbReference type="PROSITE" id="PS51885">
    <property type="entry name" value="NEPRILYSIN"/>
    <property type="match status" value="1"/>
</dbReference>
<dbReference type="InterPro" id="IPR023213">
    <property type="entry name" value="CAT-like_dom_sf"/>
</dbReference>
<dbReference type="InterPro" id="IPR024079">
    <property type="entry name" value="MetalloPept_cat_dom_sf"/>
</dbReference>
<keyword evidence="6" id="KW-0862">Zinc</keyword>
<dbReference type="InterPro" id="IPR042089">
    <property type="entry name" value="Peptidase_M13_dom_2"/>
</dbReference>
<dbReference type="Pfam" id="PF01431">
    <property type="entry name" value="Peptidase_M13"/>
    <property type="match status" value="1"/>
</dbReference>
<accession>A0A093VRI3</accession>
<proteinExistence type="inferred from homology"/>